<sequence>MGVALLYGQKTATLTNTPFDNYILIAEVPYTVTAFKTRLNRCRIYGRSEVNDSDDKRANTDAVFHAFHTRPTPPLWSPSSHVCEREIKNVNEKKARESISRVYTLFCSSMNHLLVDSSIIRVFAIYDHIGALLHCHLTLVSVWQDIAEFISPHQLQAVAGNPFEAVTFPPLETPIVTANLLSASDRIGASVLQTKTITKAPIRLKNPPIPVRDSQPDIPETKFKHAPAPIEIKQEPKSPQRVQLSLIIPTSMATEATSMATETASLPEASSSSNGSPQGGSEDSQSRCYWSGAEIKQEQVSPTTSVSEHSRSQAPTPTPTPPRKPSQTATKSKKTKRRVLEHRCTHPGCMKRYSKSSHLKAHARTHSGEKPFRCDWNGCGWRFARSDELTRHYRKHTGDRPFQCSLCERAFSRSDHLSLHIRRHNTP</sequence>
<evidence type="ECO:0000259" key="9">
    <source>
        <dbReference type="PROSITE" id="PS50157"/>
    </source>
</evidence>
<dbReference type="GO" id="GO:0008270">
    <property type="term" value="F:zinc ion binding"/>
    <property type="evidence" value="ECO:0007669"/>
    <property type="project" value="UniProtKB-KW"/>
</dbReference>
<keyword evidence="11" id="KW-1185">Reference proteome</keyword>
<reference evidence="10 11" key="2">
    <citation type="journal article" date="2019" name="G3 (Bethesda)">
        <title>Hybrid Assembly of the Genome of the Entomopathogenic Nematode Steinernema carpocapsae Identifies the X-Chromosome.</title>
        <authorList>
            <person name="Serra L."/>
            <person name="Macchietto M."/>
            <person name="Macias-Munoz A."/>
            <person name="McGill C.J."/>
            <person name="Rodriguez I.M."/>
            <person name="Rodriguez B."/>
            <person name="Murad R."/>
            <person name="Mortazavi A."/>
        </authorList>
    </citation>
    <scope>NUCLEOTIDE SEQUENCE [LARGE SCALE GENOMIC DNA]</scope>
    <source>
        <strain evidence="10 11">ALL</strain>
    </source>
</reference>
<feature type="domain" description="C2H2-type" evidence="9">
    <location>
        <begin position="402"/>
        <end position="427"/>
    </location>
</feature>
<dbReference type="InterPro" id="IPR036236">
    <property type="entry name" value="Znf_C2H2_sf"/>
</dbReference>
<dbReference type="PROSITE" id="PS00028">
    <property type="entry name" value="ZINC_FINGER_C2H2_1"/>
    <property type="match status" value="3"/>
</dbReference>
<feature type="compositionally biased region" description="Polar residues" evidence="8">
    <location>
        <begin position="298"/>
        <end position="307"/>
    </location>
</feature>
<evidence type="ECO:0000256" key="1">
    <source>
        <dbReference type="ARBA" id="ARBA00022723"/>
    </source>
</evidence>
<dbReference type="SUPFAM" id="SSF57667">
    <property type="entry name" value="beta-beta-alpha zinc fingers"/>
    <property type="match status" value="2"/>
</dbReference>
<dbReference type="Proteomes" id="UP000298663">
    <property type="component" value="Chromosome X"/>
</dbReference>
<dbReference type="Pfam" id="PF00096">
    <property type="entry name" value="zf-C2H2"/>
    <property type="match status" value="2"/>
</dbReference>
<feature type="domain" description="C2H2-type" evidence="9">
    <location>
        <begin position="342"/>
        <end position="371"/>
    </location>
</feature>
<dbReference type="EMBL" id="CM016762">
    <property type="protein sequence ID" value="TMS33649.1"/>
    <property type="molecule type" value="Genomic_DNA"/>
</dbReference>
<feature type="region of interest" description="Disordered" evidence="8">
    <location>
        <begin position="256"/>
        <end position="339"/>
    </location>
</feature>
<dbReference type="EMBL" id="AZBU02000001">
    <property type="protein sequence ID" value="TMS33649.1"/>
    <property type="molecule type" value="Genomic_DNA"/>
</dbReference>
<feature type="compositionally biased region" description="Low complexity" evidence="8">
    <location>
        <begin position="256"/>
        <end position="282"/>
    </location>
</feature>
<reference evidence="10 11" key="1">
    <citation type="journal article" date="2015" name="Genome Biol.">
        <title>Comparative genomics of Steinernema reveals deeply conserved gene regulatory networks.</title>
        <authorList>
            <person name="Dillman A.R."/>
            <person name="Macchietto M."/>
            <person name="Porter C.F."/>
            <person name="Rogers A."/>
            <person name="Williams B."/>
            <person name="Antoshechkin I."/>
            <person name="Lee M.M."/>
            <person name="Goodwin Z."/>
            <person name="Lu X."/>
            <person name="Lewis E.E."/>
            <person name="Goodrich-Blair H."/>
            <person name="Stock S.P."/>
            <person name="Adams B.J."/>
            <person name="Sternberg P.W."/>
            <person name="Mortazavi A."/>
        </authorList>
    </citation>
    <scope>NUCLEOTIDE SEQUENCE [LARGE SCALE GENOMIC DNA]</scope>
    <source>
        <strain evidence="10 11">ALL</strain>
    </source>
</reference>
<keyword evidence="5" id="KW-0805">Transcription regulation</keyword>
<keyword evidence="4" id="KW-0862">Zinc</keyword>
<evidence type="ECO:0000256" key="4">
    <source>
        <dbReference type="ARBA" id="ARBA00022833"/>
    </source>
</evidence>
<evidence type="ECO:0000256" key="8">
    <source>
        <dbReference type="SAM" id="MobiDB-lite"/>
    </source>
</evidence>
<dbReference type="FunFam" id="3.30.160.60:FF:000032">
    <property type="entry name" value="Krueppel-like factor 4"/>
    <property type="match status" value="1"/>
</dbReference>
<name>A0A4U8UM28_STECR</name>
<evidence type="ECO:0000256" key="2">
    <source>
        <dbReference type="ARBA" id="ARBA00022737"/>
    </source>
</evidence>
<dbReference type="InterPro" id="IPR013087">
    <property type="entry name" value="Znf_C2H2_type"/>
</dbReference>
<organism evidence="10 11">
    <name type="scientific">Steinernema carpocapsae</name>
    <name type="common">Entomopathogenic nematode</name>
    <dbReference type="NCBI Taxonomy" id="34508"/>
    <lineage>
        <taxon>Eukaryota</taxon>
        <taxon>Metazoa</taxon>
        <taxon>Ecdysozoa</taxon>
        <taxon>Nematoda</taxon>
        <taxon>Chromadorea</taxon>
        <taxon>Rhabditida</taxon>
        <taxon>Tylenchina</taxon>
        <taxon>Panagrolaimomorpha</taxon>
        <taxon>Strongyloidoidea</taxon>
        <taxon>Steinernematidae</taxon>
        <taxon>Steinernema</taxon>
    </lineage>
</organism>
<accession>A0A4U8UM28</accession>
<evidence type="ECO:0000256" key="6">
    <source>
        <dbReference type="ARBA" id="ARBA00023163"/>
    </source>
</evidence>
<evidence type="ECO:0000313" key="10">
    <source>
        <dbReference type="EMBL" id="TMS33649.1"/>
    </source>
</evidence>
<keyword evidence="2" id="KW-0677">Repeat</keyword>
<dbReference type="OrthoDB" id="4748970at2759"/>
<dbReference type="GO" id="GO:0000978">
    <property type="term" value="F:RNA polymerase II cis-regulatory region sequence-specific DNA binding"/>
    <property type="evidence" value="ECO:0007669"/>
    <property type="project" value="TreeGrafter"/>
</dbReference>
<comment type="caution">
    <text evidence="10">The sequence shown here is derived from an EMBL/GenBank/DDBJ whole genome shotgun (WGS) entry which is preliminary data.</text>
</comment>
<evidence type="ECO:0000256" key="5">
    <source>
        <dbReference type="ARBA" id="ARBA00023015"/>
    </source>
</evidence>
<feature type="domain" description="C2H2-type" evidence="9">
    <location>
        <begin position="372"/>
        <end position="401"/>
    </location>
</feature>
<keyword evidence="3 7" id="KW-0863">Zinc-finger</keyword>
<dbReference type="AlphaFoldDB" id="A0A4U8UM28"/>
<evidence type="ECO:0000256" key="3">
    <source>
        <dbReference type="ARBA" id="ARBA00022771"/>
    </source>
</evidence>
<dbReference type="Gene3D" id="3.30.160.60">
    <property type="entry name" value="Classic Zinc Finger"/>
    <property type="match status" value="3"/>
</dbReference>
<protein>
    <recommendedName>
        <fullName evidence="9">C2H2-type domain-containing protein</fullName>
    </recommendedName>
</protein>
<dbReference type="GO" id="GO:0000981">
    <property type="term" value="F:DNA-binding transcription factor activity, RNA polymerase II-specific"/>
    <property type="evidence" value="ECO:0007669"/>
    <property type="project" value="TreeGrafter"/>
</dbReference>
<dbReference type="PROSITE" id="PS50157">
    <property type="entry name" value="ZINC_FINGER_C2H2_2"/>
    <property type="match status" value="3"/>
</dbReference>
<gene>
    <name evidence="10" type="ORF">L596_001366</name>
</gene>
<keyword evidence="6" id="KW-0804">Transcription</keyword>
<keyword evidence="1" id="KW-0479">Metal-binding</keyword>
<evidence type="ECO:0000313" key="11">
    <source>
        <dbReference type="Proteomes" id="UP000298663"/>
    </source>
</evidence>
<feature type="region of interest" description="Disordered" evidence="8">
    <location>
        <begin position="204"/>
        <end position="242"/>
    </location>
</feature>
<evidence type="ECO:0000256" key="7">
    <source>
        <dbReference type="PROSITE-ProRule" id="PRU00042"/>
    </source>
</evidence>
<proteinExistence type="predicted"/>
<dbReference type="PANTHER" id="PTHR23235:SF120">
    <property type="entry name" value="KRUPPEL-LIKE FACTOR 15"/>
    <property type="match status" value="1"/>
</dbReference>
<dbReference type="PANTHER" id="PTHR23235">
    <property type="entry name" value="KRUEPPEL-LIKE TRANSCRIPTION FACTOR"/>
    <property type="match status" value="1"/>
</dbReference>
<dbReference type="SMART" id="SM00355">
    <property type="entry name" value="ZnF_C2H2"/>
    <property type="match status" value="3"/>
</dbReference>